<accession>A0A7W7T667</accession>
<comment type="caution">
    <text evidence="2">The sequence shown here is derived from an EMBL/GenBank/DDBJ whole genome shotgun (WGS) entry which is preliminary data.</text>
</comment>
<proteinExistence type="predicted"/>
<evidence type="ECO:0000313" key="2">
    <source>
        <dbReference type="EMBL" id="MBB4965970.1"/>
    </source>
</evidence>
<protein>
    <submittedName>
        <fullName evidence="2">Uncharacterized protein</fullName>
    </submittedName>
</protein>
<evidence type="ECO:0000256" key="1">
    <source>
        <dbReference type="SAM" id="Phobius"/>
    </source>
</evidence>
<evidence type="ECO:0000313" key="3">
    <source>
        <dbReference type="Proteomes" id="UP000542674"/>
    </source>
</evidence>
<dbReference type="Proteomes" id="UP000542674">
    <property type="component" value="Unassembled WGS sequence"/>
</dbReference>
<keyword evidence="1" id="KW-1133">Transmembrane helix</keyword>
<sequence>MGNPFDSSLRHLKPARPSAVRRHGLSAVAGAALAAFHWAYFELPRSWFADETGFGWAMLGVMIAPLTWIATWYGLYKAGVARPGWTVLLGLALTWCVVWFLARNDAMPYWAVIPVTAVAFLVAALFTS</sequence>
<keyword evidence="1" id="KW-0472">Membrane</keyword>
<feature type="transmembrane region" description="Helical" evidence="1">
    <location>
        <begin position="85"/>
        <end position="102"/>
    </location>
</feature>
<keyword evidence="1" id="KW-0812">Transmembrane</keyword>
<feature type="transmembrane region" description="Helical" evidence="1">
    <location>
        <begin position="20"/>
        <end position="41"/>
    </location>
</feature>
<organism evidence="2 3">
    <name type="scientific">Saccharothrix violaceirubra</name>
    <dbReference type="NCBI Taxonomy" id="413306"/>
    <lineage>
        <taxon>Bacteria</taxon>
        <taxon>Bacillati</taxon>
        <taxon>Actinomycetota</taxon>
        <taxon>Actinomycetes</taxon>
        <taxon>Pseudonocardiales</taxon>
        <taxon>Pseudonocardiaceae</taxon>
        <taxon>Saccharothrix</taxon>
    </lineage>
</organism>
<keyword evidence="3" id="KW-1185">Reference proteome</keyword>
<gene>
    <name evidence="2" type="ORF">F4559_003329</name>
</gene>
<dbReference type="RefSeq" id="WP_184669718.1">
    <property type="nucleotide sequence ID" value="NZ_BAABAI010000002.1"/>
</dbReference>
<reference evidence="2 3" key="1">
    <citation type="submission" date="2020-08" db="EMBL/GenBank/DDBJ databases">
        <title>Sequencing the genomes of 1000 actinobacteria strains.</title>
        <authorList>
            <person name="Klenk H.-P."/>
        </authorList>
    </citation>
    <scope>NUCLEOTIDE SEQUENCE [LARGE SCALE GENOMIC DNA]</scope>
    <source>
        <strain evidence="2 3">DSM 45084</strain>
    </source>
</reference>
<dbReference type="AlphaFoldDB" id="A0A7W7T667"/>
<feature type="transmembrane region" description="Helical" evidence="1">
    <location>
        <begin position="108"/>
        <end position="126"/>
    </location>
</feature>
<feature type="transmembrane region" description="Helical" evidence="1">
    <location>
        <begin position="53"/>
        <end position="73"/>
    </location>
</feature>
<name>A0A7W7T667_9PSEU</name>
<dbReference type="EMBL" id="JACHJS010000001">
    <property type="protein sequence ID" value="MBB4965970.1"/>
    <property type="molecule type" value="Genomic_DNA"/>
</dbReference>